<accession>A0AAW1MDA5</accession>
<evidence type="ECO:0000313" key="1">
    <source>
        <dbReference type="EMBL" id="KAK9744204.1"/>
    </source>
</evidence>
<keyword evidence="2" id="KW-1185">Reference proteome</keyword>
<evidence type="ECO:0000313" key="2">
    <source>
        <dbReference type="Proteomes" id="UP001458880"/>
    </source>
</evidence>
<sequence length="84" mass="9432">MGNRALKTLWQALSSKGLVTFGCQCSTGLETAEIVSCPRAWRPFVGSAPRDWRRLVVSAPRDWRPSVVSTPRDRRPWLSVLHGL</sequence>
<proteinExistence type="predicted"/>
<organism evidence="1 2">
    <name type="scientific">Popillia japonica</name>
    <name type="common">Japanese beetle</name>
    <dbReference type="NCBI Taxonomy" id="7064"/>
    <lineage>
        <taxon>Eukaryota</taxon>
        <taxon>Metazoa</taxon>
        <taxon>Ecdysozoa</taxon>
        <taxon>Arthropoda</taxon>
        <taxon>Hexapoda</taxon>
        <taxon>Insecta</taxon>
        <taxon>Pterygota</taxon>
        <taxon>Neoptera</taxon>
        <taxon>Endopterygota</taxon>
        <taxon>Coleoptera</taxon>
        <taxon>Polyphaga</taxon>
        <taxon>Scarabaeiformia</taxon>
        <taxon>Scarabaeidae</taxon>
        <taxon>Rutelinae</taxon>
        <taxon>Popillia</taxon>
    </lineage>
</organism>
<dbReference type="EMBL" id="JASPKY010000061">
    <property type="protein sequence ID" value="KAK9744204.1"/>
    <property type="molecule type" value="Genomic_DNA"/>
</dbReference>
<gene>
    <name evidence="1" type="ORF">QE152_g8026</name>
</gene>
<protein>
    <submittedName>
        <fullName evidence="1">Uncharacterized protein</fullName>
    </submittedName>
</protein>
<dbReference type="AlphaFoldDB" id="A0AAW1MDA5"/>
<name>A0AAW1MDA5_POPJA</name>
<reference evidence="1 2" key="1">
    <citation type="journal article" date="2024" name="BMC Genomics">
        <title>De novo assembly and annotation of Popillia japonica's genome with initial clues to its potential as an invasive pest.</title>
        <authorList>
            <person name="Cucini C."/>
            <person name="Boschi S."/>
            <person name="Funari R."/>
            <person name="Cardaioli E."/>
            <person name="Iannotti N."/>
            <person name="Marturano G."/>
            <person name="Paoli F."/>
            <person name="Bruttini M."/>
            <person name="Carapelli A."/>
            <person name="Frati F."/>
            <person name="Nardi F."/>
        </authorList>
    </citation>
    <scope>NUCLEOTIDE SEQUENCE [LARGE SCALE GENOMIC DNA]</scope>
    <source>
        <strain evidence="1">DMR45628</strain>
    </source>
</reference>
<dbReference type="Proteomes" id="UP001458880">
    <property type="component" value="Unassembled WGS sequence"/>
</dbReference>
<comment type="caution">
    <text evidence="1">The sequence shown here is derived from an EMBL/GenBank/DDBJ whole genome shotgun (WGS) entry which is preliminary data.</text>
</comment>